<gene>
    <name evidence="1" type="ORF">OH76DRAFT_1485295</name>
</gene>
<dbReference type="Proteomes" id="UP000256964">
    <property type="component" value="Unassembled WGS sequence"/>
</dbReference>
<organism evidence="1 2">
    <name type="scientific">Lentinus brumalis</name>
    <dbReference type="NCBI Taxonomy" id="2498619"/>
    <lineage>
        <taxon>Eukaryota</taxon>
        <taxon>Fungi</taxon>
        <taxon>Dikarya</taxon>
        <taxon>Basidiomycota</taxon>
        <taxon>Agaricomycotina</taxon>
        <taxon>Agaricomycetes</taxon>
        <taxon>Polyporales</taxon>
        <taxon>Polyporaceae</taxon>
        <taxon>Lentinus</taxon>
    </lineage>
</organism>
<evidence type="ECO:0000313" key="1">
    <source>
        <dbReference type="EMBL" id="RDX46828.1"/>
    </source>
</evidence>
<proteinExistence type="predicted"/>
<evidence type="ECO:0000313" key="2">
    <source>
        <dbReference type="Proteomes" id="UP000256964"/>
    </source>
</evidence>
<sequence length="340" mass="37488">MLPKWLATKINDFHQSLLTAGNLPDDDVYLGLKKLSTSLEWHQYGSGHTLVTTDALKNAEQANKDYTDNNDDSTAPPLPPSPANLVIIARIASDGTFAAADGRFGLSSTSRYPKTFEKTQLTFMLERLTEHPKIAAEFDTAIGHLRTLFKAIELSEETEKAGLIVGQDGNATAVGEDVPARLKLRHAVFAKRTEENENDEEGLPTECTIAGWPAESELAQAALKKIQDTHIARPLQAYDERGELIMPSKYNTLRNSICLIRFNVFHYCMPSDEKNKKGPMKDIYVGDVSSISVIYSRPLPSTPSKRVALRDPFSPNKKKINCKVSAAANASAFLSCSKYV</sequence>
<reference evidence="1 2" key="1">
    <citation type="journal article" date="2018" name="Biotechnol. Biofuels">
        <title>Integrative visual omics of the white-rot fungus Polyporus brumalis exposes the biotechnological potential of its oxidative enzymes for delignifying raw plant biomass.</title>
        <authorList>
            <person name="Miyauchi S."/>
            <person name="Rancon A."/>
            <person name="Drula E."/>
            <person name="Hage H."/>
            <person name="Chaduli D."/>
            <person name="Favel A."/>
            <person name="Grisel S."/>
            <person name="Henrissat B."/>
            <person name="Herpoel-Gimbert I."/>
            <person name="Ruiz-Duenas F.J."/>
            <person name="Chevret D."/>
            <person name="Hainaut M."/>
            <person name="Lin J."/>
            <person name="Wang M."/>
            <person name="Pangilinan J."/>
            <person name="Lipzen A."/>
            <person name="Lesage-Meessen L."/>
            <person name="Navarro D."/>
            <person name="Riley R."/>
            <person name="Grigoriev I.V."/>
            <person name="Zhou S."/>
            <person name="Raouche S."/>
            <person name="Rosso M.N."/>
        </authorList>
    </citation>
    <scope>NUCLEOTIDE SEQUENCE [LARGE SCALE GENOMIC DNA]</scope>
    <source>
        <strain evidence="1 2">BRFM 1820</strain>
    </source>
</reference>
<dbReference type="OrthoDB" id="2758200at2759"/>
<dbReference type="EMBL" id="KZ857424">
    <property type="protein sequence ID" value="RDX46828.1"/>
    <property type="molecule type" value="Genomic_DNA"/>
</dbReference>
<dbReference type="AlphaFoldDB" id="A0A371D2P4"/>
<keyword evidence="2" id="KW-1185">Reference proteome</keyword>
<name>A0A371D2P4_9APHY</name>
<accession>A0A371D2P4</accession>
<protein>
    <submittedName>
        <fullName evidence="1">Uncharacterized protein</fullName>
    </submittedName>
</protein>